<dbReference type="VEuPathDB" id="VectorBase:GBRI013148"/>
<name>A0A1A9WBE2_9MUSC</name>
<dbReference type="EnsemblMetazoa" id="GBRI013148-RA">
    <property type="protein sequence ID" value="GBRI013148-PA"/>
    <property type="gene ID" value="GBRI013148"/>
</dbReference>
<dbReference type="Proteomes" id="UP000091820">
    <property type="component" value="Unassembled WGS sequence"/>
</dbReference>
<keyword evidence="3" id="KW-1185">Reference proteome</keyword>
<sequence>MDESDRMPCGSLYYAKCVNVKDVAAKDLPTKYVIEYVAVKTNIAKHTNVQLTATKRITVYPTTLNLATIMCNALKYVANKLSIAKRIALKHATIDTRIRTAKVFMCFLVKVSLCLLLLACLLYLAKCFKCGGGGGGGGASSSSIGGKALMSGIPCCGGGGGGGGPPGPTGNGLTIFAGGSPGTKIGTLP</sequence>
<feature type="transmembrane region" description="Helical" evidence="1">
    <location>
        <begin position="103"/>
        <end position="125"/>
    </location>
</feature>
<evidence type="ECO:0000313" key="2">
    <source>
        <dbReference type="EnsemblMetazoa" id="GBRI013148-PA"/>
    </source>
</evidence>
<keyword evidence="1" id="KW-1133">Transmembrane helix</keyword>
<keyword evidence="1" id="KW-0472">Membrane</keyword>
<accession>A0A1A9WBE2</accession>
<dbReference type="AlphaFoldDB" id="A0A1A9WBE2"/>
<protein>
    <submittedName>
        <fullName evidence="2">Uncharacterized protein</fullName>
    </submittedName>
</protein>
<keyword evidence="1" id="KW-0812">Transmembrane</keyword>
<proteinExistence type="predicted"/>
<evidence type="ECO:0000313" key="3">
    <source>
        <dbReference type="Proteomes" id="UP000091820"/>
    </source>
</evidence>
<organism evidence="2 3">
    <name type="scientific">Glossina brevipalpis</name>
    <dbReference type="NCBI Taxonomy" id="37001"/>
    <lineage>
        <taxon>Eukaryota</taxon>
        <taxon>Metazoa</taxon>
        <taxon>Ecdysozoa</taxon>
        <taxon>Arthropoda</taxon>
        <taxon>Hexapoda</taxon>
        <taxon>Insecta</taxon>
        <taxon>Pterygota</taxon>
        <taxon>Neoptera</taxon>
        <taxon>Endopterygota</taxon>
        <taxon>Diptera</taxon>
        <taxon>Brachycera</taxon>
        <taxon>Muscomorpha</taxon>
        <taxon>Hippoboscoidea</taxon>
        <taxon>Glossinidae</taxon>
        <taxon>Glossina</taxon>
    </lineage>
</organism>
<evidence type="ECO:0000256" key="1">
    <source>
        <dbReference type="SAM" id="Phobius"/>
    </source>
</evidence>
<reference evidence="3" key="1">
    <citation type="submission" date="2014-03" db="EMBL/GenBank/DDBJ databases">
        <authorList>
            <person name="Aksoy S."/>
            <person name="Warren W."/>
            <person name="Wilson R.K."/>
        </authorList>
    </citation>
    <scope>NUCLEOTIDE SEQUENCE [LARGE SCALE GENOMIC DNA]</scope>
    <source>
        <strain evidence="3">IAEA</strain>
    </source>
</reference>
<reference evidence="2" key="2">
    <citation type="submission" date="2020-05" db="UniProtKB">
        <authorList>
            <consortium name="EnsemblMetazoa"/>
        </authorList>
    </citation>
    <scope>IDENTIFICATION</scope>
    <source>
        <strain evidence="2">IAEA</strain>
    </source>
</reference>